<comment type="caution">
    <text evidence="2">The sequence shown here is derived from an EMBL/GenBank/DDBJ whole genome shotgun (WGS) entry which is preliminary data.</text>
</comment>
<dbReference type="Proteomes" id="UP001154282">
    <property type="component" value="Unassembled WGS sequence"/>
</dbReference>
<dbReference type="AlphaFoldDB" id="A0AAV0P9N7"/>
<evidence type="ECO:0000313" key="2">
    <source>
        <dbReference type="EMBL" id="CAI0467280.1"/>
    </source>
</evidence>
<accession>A0AAV0P9N7</accession>
<name>A0AAV0P9N7_9ROSI</name>
<reference evidence="2" key="1">
    <citation type="submission" date="2022-08" db="EMBL/GenBank/DDBJ databases">
        <authorList>
            <person name="Gutierrez-Valencia J."/>
        </authorList>
    </citation>
    <scope>NUCLEOTIDE SEQUENCE</scope>
</reference>
<feature type="region of interest" description="Disordered" evidence="1">
    <location>
        <begin position="326"/>
        <end position="372"/>
    </location>
</feature>
<protein>
    <submittedName>
        <fullName evidence="2">Uncharacterized protein</fullName>
    </submittedName>
</protein>
<gene>
    <name evidence="2" type="ORF">LITE_LOCUS37370</name>
</gene>
<feature type="region of interest" description="Disordered" evidence="1">
    <location>
        <begin position="254"/>
        <end position="307"/>
    </location>
</feature>
<keyword evidence="3" id="KW-1185">Reference proteome</keyword>
<organism evidence="2 3">
    <name type="scientific">Linum tenue</name>
    <dbReference type="NCBI Taxonomy" id="586396"/>
    <lineage>
        <taxon>Eukaryota</taxon>
        <taxon>Viridiplantae</taxon>
        <taxon>Streptophyta</taxon>
        <taxon>Embryophyta</taxon>
        <taxon>Tracheophyta</taxon>
        <taxon>Spermatophyta</taxon>
        <taxon>Magnoliopsida</taxon>
        <taxon>eudicotyledons</taxon>
        <taxon>Gunneridae</taxon>
        <taxon>Pentapetalae</taxon>
        <taxon>rosids</taxon>
        <taxon>fabids</taxon>
        <taxon>Malpighiales</taxon>
        <taxon>Linaceae</taxon>
        <taxon>Linum</taxon>
    </lineage>
</organism>
<evidence type="ECO:0000313" key="3">
    <source>
        <dbReference type="Proteomes" id="UP001154282"/>
    </source>
</evidence>
<proteinExistence type="predicted"/>
<evidence type="ECO:0000256" key="1">
    <source>
        <dbReference type="SAM" id="MobiDB-lite"/>
    </source>
</evidence>
<sequence length="623" mass="74017">MVRLFDFKSDKHFVASSDRTNLKVYQLSHPITSPSSIRKTHWREIVSIISSPESQLQEHCYDGLLFFDGHGKIEGREALTKLAQHLTRLHLMVSPGGYCFQDAAELGEYKDFGVHYLRLNDQFDWSRHGVNLVTTTVWPRLKLKYVVPKQGNPSRPATKLREEMDDELQKLSEERDEELQNLREEMEKASEAKNEELRKLRKEKDEELRKLIKKKDGELQVLKKGGNDGETLKKIRKEKDEELRKLRIEMEEEMEKLRRQKDEAAEEVEKAMEEETMKKLNEKDDELRKLRKDKDEEKDEEVEKIENEKEELQKLLKKKDDELKALKKVKDGEAISQKLQKEKVEESQKLTREKDEDMEKLRRNKDEEENKAIEKKKIDDTLRQLGERDDELLKLRQVADEMEIKMREEEEQVQDLRKMKKCDELEELREKLSSSLADIARVKKELEQCCENSWSDSARKTKIFLELQLSMNQEEWQIHSRQRRPVPPETFRCEGIDTYSGYRYFYVPKMRDGQLNPFCEIALLVNEEMTARSLLPPLVHVETRIVGQFDVNNWWFTKALHREGGVTMLAYYDGHRDHVRVNTPMTERPIRLPYSKNEDVYADRRFFFVSMGNEIRLAFAYRV</sequence>
<feature type="compositionally biased region" description="Basic and acidic residues" evidence="1">
    <location>
        <begin position="254"/>
        <end position="295"/>
    </location>
</feature>
<dbReference type="EMBL" id="CAMGYJ010000008">
    <property type="protein sequence ID" value="CAI0467280.1"/>
    <property type="molecule type" value="Genomic_DNA"/>
</dbReference>